<dbReference type="Proteomes" id="UP000887013">
    <property type="component" value="Unassembled WGS sequence"/>
</dbReference>
<feature type="compositionally biased region" description="Polar residues" evidence="2">
    <location>
        <begin position="68"/>
        <end position="93"/>
    </location>
</feature>
<proteinExistence type="predicted"/>
<evidence type="ECO:0000313" key="4">
    <source>
        <dbReference type="Proteomes" id="UP000887013"/>
    </source>
</evidence>
<reference evidence="3" key="1">
    <citation type="submission" date="2020-08" db="EMBL/GenBank/DDBJ databases">
        <title>Multicomponent nature underlies the extraordinary mechanical properties of spider dragline silk.</title>
        <authorList>
            <person name="Kono N."/>
            <person name="Nakamura H."/>
            <person name="Mori M."/>
            <person name="Yoshida Y."/>
            <person name="Ohtoshi R."/>
            <person name="Malay A.D."/>
            <person name="Moran D.A.P."/>
            <person name="Tomita M."/>
            <person name="Numata K."/>
            <person name="Arakawa K."/>
        </authorList>
    </citation>
    <scope>NUCLEOTIDE SEQUENCE</scope>
</reference>
<name>A0A8X6N497_NEPPI</name>
<keyword evidence="4" id="KW-1185">Reference proteome</keyword>
<evidence type="ECO:0000256" key="1">
    <source>
        <dbReference type="SAM" id="Coils"/>
    </source>
</evidence>
<sequence length="1113" mass="127622">MLHGKKSESILQWYNSLTTKGDVQSLAQFTDGSYFYDIVTSLNFIYPEDAKTETDPTDSADPMDVSNDGINTTSEDVSNVTVEKSAPQVATSDSSEKGENRSTDSQNKYDTVKKFIDIFYNMDSTSIINYSECLNGKELELAKVAVLLLSALVQNLLSTKDEVIYTTTLLDQQVQEDIKECLSLVITDNRLGEGPIKKTEFHRILSRPAGCKGTPRRRHHSRSSGSTEHSEISEGGKNASKRKKERASSVIYEDVQDSPMKILLESPKIQYKAAMLKKESELFNLRSLLHREESRRFDLFVEKSGLIDELEKKREGIEPSHLDDKDLIFSCHSFRQLIQSQKEEIDHLKQDNETLQKKVEDIEMQLAEKIDLENSEKPRMVSTTSMLRELELSNCIKEDKIADLKARVKALEGDVRIYQQMLEEINRTNRRNASRNSPKVPEVMSNIIGVDEKTQALLEKKEQELTLLKKKVVSETEKAKRFEDLFKSAERERLDVKREINMKINLLLSMKSDLLSYKEQLDFFQKNCTCLKDSITNSCNGIEQEVLNNGTSLNSVQSHSEVKSASTGSDELGTLWSNVSSNSILRLGKKSMGFHSDMLFEENDFILVKKLMQNLVISLQKKIVIPDPDVLISLNESISEMKSFRNIILAVNSLIDVIKQANKPNTSVTDRKNRSQELDPQVKSLISEKKTFEKEIESLKRELVDVKKHFKSQLEAKEVELKVTTNQRQKLQLLKDELNTNIDKFRIQADDSNGKYESAKKYIEKLKAEHKNLMEKFRIIGENMKHDKVQRNPCEDCLKLGREISEIQREYTELEQVNRELKATVRNLDGRIQNFEQQVVQLEEEKNKVEFKLRQESAYLSGTLSDRENIMLEYYRKALAESEIKAKALQQLRQTQHSSPKHVVSVNTYIMGGEKKNSAGESSTSFANHSIRSGFFQTADEEDFLNHSSLAEIHTGGIVDDVNAEDRLKELRRRNTLCLPHLQSSYPLEIQNMTPTEKKYYEAQQAPWQPARMTFISEEEREFYKKQEAQFLGIDSEDSRDSFTLKKRKATEDTNSTVASKKIHCSSSVSERFFYGKPTTPIQGKALKSKKRAFRTPSSIRRIISMPRKYANQ</sequence>
<protein>
    <submittedName>
        <fullName evidence="3">Uncharacterized protein</fullName>
    </submittedName>
</protein>
<dbReference type="OrthoDB" id="6437706at2759"/>
<feature type="coiled-coil region" evidence="1">
    <location>
        <begin position="331"/>
        <end position="372"/>
    </location>
</feature>
<comment type="caution">
    <text evidence="3">The sequence shown here is derived from an EMBL/GenBank/DDBJ whole genome shotgun (WGS) entry which is preliminary data.</text>
</comment>
<feature type="region of interest" description="Disordered" evidence="2">
    <location>
        <begin position="208"/>
        <end position="250"/>
    </location>
</feature>
<feature type="region of interest" description="Disordered" evidence="2">
    <location>
        <begin position="50"/>
        <end position="105"/>
    </location>
</feature>
<gene>
    <name evidence="3" type="primary">AVEN_26802_1</name>
    <name evidence="3" type="ORF">NPIL_472041</name>
</gene>
<feature type="coiled-coil region" evidence="1">
    <location>
        <begin position="401"/>
        <end position="499"/>
    </location>
</feature>
<evidence type="ECO:0000313" key="3">
    <source>
        <dbReference type="EMBL" id="GFS92965.1"/>
    </source>
</evidence>
<accession>A0A8X6N497</accession>
<organism evidence="3 4">
    <name type="scientific">Nephila pilipes</name>
    <name type="common">Giant wood spider</name>
    <name type="synonym">Nephila maculata</name>
    <dbReference type="NCBI Taxonomy" id="299642"/>
    <lineage>
        <taxon>Eukaryota</taxon>
        <taxon>Metazoa</taxon>
        <taxon>Ecdysozoa</taxon>
        <taxon>Arthropoda</taxon>
        <taxon>Chelicerata</taxon>
        <taxon>Arachnida</taxon>
        <taxon>Araneae</taxon>
        <taxon>Araneomorphae</taxon>
        <taxon>Entelegynae</taxon>
        <taxon>Araneoidea</taxon>
        <taxon>Nephilidae</taxon>
        <taxon>Nephila</taxon>
    </lineage>
</organism>
<dbReference type="AlphaFoldDB" id="A0A8X6N497"/>
<keyword evidence="1" id="KW-0175">Coiled coil</keyword>
<dbReference type="EMBL" id="BMAW01099999">
    <property type="protein sequence ID" value="GFS92965.1"/>
    <property type="molecule type" value="Genomic_DNA"/>
</dbReference>
<evidence type="ECO:0000256" key="2">
    <source>
        <dbReference type="SAM" id="MobiDB-lite"/>
    </source>
</evidence>
<feature type="coiled-coil region" evidence="1">
    <location>
        <begin position="682"/>
        <end position="852"/>
    </location>
</feature>